<feature type="non-terminal residue" evidence="1">
    <location>
        <position position="114"/>
    </location>
</feature>
<proteinExistence type="predicted"/>
<dbReference type="EMBL" id="JARJCW010000187">
    <property type="protein sequence ID" value="KAJ7187675.1"/>
    <property type="molecule type" value="Genomic_DNA"/>
</dbReference>
<keyword evidence="2" id="KW-1185">Reference proteome</keyword>
<dbReference type="Proteomes" id="UP001219525">
    <property type="component" value="Unassembled WGS sequence"/>
</dbReference>
<accession>A0AAD6UKH7</accession>
<evidence type="ECO:0000313" key="2">
    <source>
        <dbReference type="Proteomes" id="UP001219525"/>
    </source>
</evidence>
<evidence type="ECO:0000313" key="1">
    <source>
        <dbReference type="EMBL" id="KAJ7187675.1"/>
    </source>
</evidence>
<protein>
    <submittedName>
        <fullName evidence="1">Uncharacterized protein</fullName>
    </submittedName>
</protein>
<organism evidence="1 2">
    <name type="scientific">Mycena pura</name>
    <dbReference type="NCBI Taxonomy" id="153505"/>
    <lineage>
        <taxon>Eukaryota</taxon>
        <taxon>Fungi</taxon>
        <taxon>Dikarya</taxon>
        <taxon>Basidiomycota</taxon>
        <taxon>Agaricomycotina</taxon>
        <taxon>Agaricomycetes</taxon>
        <taxon>Agaricomycetidae</taxon>
        <taxon>Agaricales</taxon>
        <taxon>Marasmiineae</taxon>
        <taxon>Mycenaceae</taxon>
        <taxon>Mycena</taxon>
    </lineage>
</organism>
<gene>
    <name evidence="1" type="ORF">GGX14DRAFT_342033</name>
</gene>
<reference evidence="1" key="1">
    <citation type="submission" date="2023-03" db="EMBL/GenBank/DDBJ databases">
        <title>Massive genome expansion in bonnet fungi (Mycena s.s.) driven by repeated elements and novel gene families across ecological guilds.</title>
        <authorList>
            <consortium name="Lawrence Berkeley National Laboratory"/>
            <person name="Harder C.B."/>
            <person name="Miyauchi S."/>
            <person name="Viragh M."/>
            <person name="Kuo A."/>
            <person name="Thoen E."/>
            <person name="Andreopoulos B."/>
            <person name="Lu D."/>
            <person name="Skrede I."/>
            <person name="Drula E."/>
            <person name="Henrissat B."/>
            <person name="Morin E."/>
            <person name="Kohler A."/>
            <person name="Barry K."/>
            <person name="LaButti K."/>
            <person name="Morin E."/>
            <person name="Salamov A."/>
            <person name="Lipzen A."/>
            <person name="Mereny Z."/>
            <person name="Hegedus B."/>
            <person name="Baldrian P."/>
            <person name="Stursova M."/>
            <person name="Weitz H."/>
            <person name="Taylor A."/>
            <person name="Grigoriev I.V."/>
            <person name="Nagy L.G."/>
            <person name="Martin F."/>
            <person name="Kauserud H."/>
        </authorList>
    </citation>
    <scope>NUCLEOTIDE SEQUENCE</scope>
    <source>
        <strain evidence="1">9144</strain>
    </source>
</reference>
<comment type="caution">
    <text evidence="1">The sequence shown here is derived from an EMBL/GenBank/DDBJ whole genome shotgun (WGS) entry which is preliminary data.</text>
</comment>
<sequence length="114" mass="12952">VLLSTHLLAVEVLRYVDHVRQPVPRSERLCRFCRKEVETPEHALISCESSEELVGLRATFLGELFTSLPNLRNEMAVLSNTLFLKAIIFPRSTIALVAKFAHDVLQLFYAVPVF</sequence>
<dbReference type="AlphaFoldDB" id="A0AAD6UKH7"/>
<name>A0AAD6UKH7_9AGAR</name>
<feature type="non-terminal residue" evidence="1">
    <location>
        <position position="1"/>
    </location>
</feature>